<feature type="domain" description="U3 small nucleolar RNA-associated protein 20 C-terminal" evidence="4">
    <location>
        <begin position="2213"/>
        <end position="2506"/>
    </location>
</feature>
<dbReference type="Proteomes" id="UP000094236">
    <property type="component" value="Unassembled WGS sequence"/>
</dbReference>
<gene>
    <name evidence="5" type="ORF">PACTADRAFT_47545</name>
</gene>
<evidence type="ECO:0000313" key="5">
    <source>
        <dbReference type="EMBL" id="ODV97673.1"/>
    </source>
</evidence>
<evidence type="ECO:0000313" key="6">
    <source>
        <dbReference type="Proteomes" id="UP000094236"/>
    </source>
</evidence>
<feature type="compositionally biased region" description="Basic residues" evidence="1">
    <location>
        <begin position="2512"/>
        <end position="2522"/>
    </location>
</feature>
<dbReference type="Pfam" id="PF07539">
    <property type="entry name" value="UTP20_N"/>
    <property type="match status" value="1"/>
</dbReference>
<dbReference type="STRING" id="669874.A0A1E4U0X1"/>
<dbReference type="InterPro" id="IPR052575">
    <property type="entry name" value="SSU_processome_comp_20"/>
</dbReference>
<dbReference type="GO" id="GO:0030688">
    <property type="term" value="C:preribosome, small subunit precursor"/>
    <property type="evidence" value="ECO:0007669"/>
    <property type="project" value="EnsemblFungi"/>
</dbReference>
<sequence length="2522" mass="292395">MGKQKKTTNSGRRFVYSSFRERIDAIKINKPLSRKSNNGGSAREVEISNFYNSYEHWKEINVTSSFVEFIDKNEGLFQTLAQLIYHKDKIFNDLIFYLTKEKNVELTYQPLLDLLSQFVHDLGEDFYVDYYQKTINVLIELSIIHFENSNILEWIFNCMSFIFKFTASILCENLVETFELLLPLLKMKNAKSHLQRFSSESLSFLIRKIPTKSLKNFMEKSFEIYDTKENGELGNALVIIYSESIKSVSNTLHSKSPVILANLVEFATESSIRKNTVVCEILLNIINYASPESLTEIYELVLNILSNRIDNGGNKFLISKNLISLVFSQSGKKITNWNLILQVTEKLMESSEDCDNELHKSITYLLVLIMRNCDLQELTKFHVKIFKYVLSSRNGDLFLPFIDSGLMMVRDRTILFGNKYLQDFIKNNFTTQRVKLAYFLTKWDNDSKSSGSDKNFDIVIPYELNQTIKLELAEIKDISDTNALKEIYWRLLILKNSEQLENSDDLINILRNILVGKTISEFGQDVVGLLLQVLSDQTFDSKTIVFKDLIAKNFSKFHKSSYFLKGLQLFLEKMDDHLFFEKNRNFFQNEFLLEVAENLSLPSHEIRYLSLSIILTTLNRLSIEISPLISQCHLIEDIPLTLENGRDIQLRVRNLSLEYQKSSIDNLVSNVVPRYLIGLLSAKFSPAWQASNEAIKNISGKSSDIIWKLCHDLLINDYSSNQETESYTSEEDMNFDIDYDEWLIFDYRLKDNFSAVYKIFSDYSNVDLSVVDYMKNERAKFDYSETMRSQIIKLLINIPDVAERNAEALVPLMLHEASTDDEGDEEVDVEPSSTNWSLKDRNLLLELFQEFKNLNNIYRSSDVYNHLLVLLSNRSSHVQRLSLNCILKYKNKHVFKYRDNLLNLLDDNAFRDEVTKFVTQDSEINQIEAEDVEFIMPLVLRILYGRAQTVRAGGVKQGRRFAVFNILPNLKNEHIIEFLKLGSSMINYQQFFDNPVDSILEMNMHNEKLFKRQIRFVNLLSDVIHTLRNGFSDVLITSIKPLLYSLILSQYSLNKKEELTSANLEKTIRNVRTIGMRCLSELFAILGKTNFSWKDYISIIYDRLILPRFNNFTEENLQQPSSLLKLIISWSNFTKNFEFLYLDDFRPAREILSLLLNSSAKESVLSEVFEFCSNIVQYTSLDDKFVELVTIVVETCLLALPGIFNRDVNSKDVNSKAINLLLSLVNNGYIQDFQTKKALIDSLTFAFDKPQQQVEMKDKANILKSLSSLLNDYDCSLDEISPLYKSLSKYFKIYTESKIRLELSNVLVTIGEKFSSRLNHVSTLVSDLNSFSEKRLNEPDFKRRLDAFKEINEISYLDFDELQWIPIVYNSLFFINDEIELSLRTNATYTLCRFIDCFSAKDSAEEASKFLHILKDVILPHLRIGLRTDKEIIQTEYISLLAHIVKNAKYFDDFADMKFLLFNGDEEADFFLNINHIQLHRRQRAVRRLKEIRIHLSGNSISHYILPIIEHYAFSDIENQVNIKNETVECIGSLLVSLNWKQFRAVFKRYISYLNKPELLRNSVNLVVTVSASFLSCYRSKEQGGTEGFIEQLPSSKEEIDSYIMGELMPPIMKSLTLRDDETTVYRIPLSEALTSLVICLSEEKRSSELPAILTSVCQVMRSRSEELRDAVRKNLARMSKTLGSKYFKFILKELKTALKRGSQIHVLSFTIHYLLVVMSDSLSHGDLDESSELLADIIMEDIFGAAGQEKDAEGYTSKMKEVKHKKSFDTAELLSANISLASFNCLITPVKLLLRERIALKTRNKLDELLRRYSLGLNRNEESSTRDILLLCYQLHNQSKELLVKPESKSQISGNKNGFDVSSDHFLVKLSSKTTDAHMEYSLYMYTLQKFTLDLLRVVISRNETLFNVESLQGFVPLLEESLRVEDEGVMISSIKVLNLIIKLPFSEDIENTFKSCARKALNVIKDSPSTNSELCQACLRFLATLIRQKQNITLKSTALSYILLKIQPDLEEPNKQGLAFNFLKSLISQRIMIPEIYDTMDKVSHIMITNHNKEIRDMARSVYFQFLMDYDQSRGRLEKQFKFLVNNLEYPGQQGRQSVMELLHLILVKSSQDLLVKLSTSFFVALTMVMISDDLTRCREMAIALISTMLKKLKGNTNISVLENYILAWLNQYNKNSLLLRCGLQSYKLYVDEVGLDVNKELDNLAMKRVRQILELSKNDEIRTEDDIEWELIYSSLTLFSTIASKKADDSIFHDKSIWEVISNCLLYPHTWIRLISCRLIGNYLTKIDNLSNVEVQQIAYRLLRQLGAPSTPESLGAQVVNNLAVITMYWEKNKSPYELYKKENDKEALDEEDEEVPKYKYATEWAAVRVSVILRKESNPKESLVTKKCCIQYIAILIRVLSVDELVKVAENLILPLYNFQDSNHEDIEELKNLSLEALSMMEKKIGISEYTKRFSNVRQFVLKRRQERKTKRSQMAVTAPDISSRRKIKKHERFREKRKHTKDENGYYKHKKKKTERR</sequence>
<dbReference type="Pfam" id="PF23099">
    <property type="entry name" value="UTP20_C"/>
    <property type="match status" value="1"/>
</dbReference>
<dbReference type="Gene3D" id="1.25.10.10">
    <property type="entry name" value="Leucine-rich Repeat Variant"/>
    <property type="match status" value="1"/>
</dbReference>
<dbReference type="GO" id="GO:0000472">
    <property type="term" value="P:endonucleolytic cleavage to generate mature 5'-end of SSU-rRNA from (SSU-rRNA, 5.8S rRNA, LSU-rRNA)"/>
    <property type="evidence" value="ECO:0007669"/>
    <property type="project" value="EnsemblFungi"/>
</dbReference>
<feature type="region of interest" description="Disordered" evidence="1">
    <location>
        <begin position="2472"/>
        <end position="2522"/>
    </location>
</feature>
<dbReference type="SUPFAM" id="SSF48371">
    <property type="entry name" value="ARM repeat"/>
    <property type="match status" value="2"/>
</dbReference>
<evidence type="ECO:0000259" key="2">
    <source>
        <dbReference type="Pfam" id="PF07539"/>
    </source>
</evidence>
<dbReference type="InterPro" id="IPR057525">
    <property type="entry name" value="UTP20_C"/>
</dbReference>
<dbReference type="GO" id="GO:0000480">
    <property type="term" value="P:endonucleolytic cleavage in 5'-ETS of tricistronic rRNA transcript (SSU-rRNA, 5.8S rRNA, LSU-rRNA)"/>
    <property type="evidence" value="ECO:0007669"/>
    <property type="project" value="EnsemblFungi"/>
</dbReference>
<dbReference type="InterPro" id="IPR046523">
    <property type="entry name" value="UTP20_dom"/>
</dbReference>
<dbReference type="InterPro" id="IPR011430">
    <property type="entry name" value="UTP20_N"/>
</dbReference>
<dbReference type="GO" id="GO:0032040">
    <property type="term" value="C:small-subunit processome"/>
    <property type="evidence" value="ECO:0007669"/>
    <property type="project" value="EnsemblFungi"/>
</dbReference>
<evidence type="ECO:0000256" key="1">
    <source>
        <dbReference type="SAM" id="MobiDB-lite"/>
    </source>
</evidence>
<feature type="compositionally biased region" description="Basic residues" evidence="1">
    <location>
        <begin position="2489"/>
        <end position="2504"/>
    </location>
</feature>
<dbReference type="Pfam" id="PF20416">
    <property type="entry name" value="UTP20"/>
    <property type="match status" value="1"/>
</dbReference>
<dbReference type="PANTHER" id="PTHR17695">
    <property type="entry name" value="SMALL SUBUNIT PROCESSOME COMPONENT 20 HOMOLOG"/>
    <property type="match status" value="1"/>
</dbReference>
<organism evidence="5 6">
    <name type="scientific">Pachysolen tannophilus NRRL Y-2460</name>
    <dbReference type="NCBI Taxonomy" id="669874"/>
    <lineage>
        <taxon>Eukaryota</taxon>
        <taxon>Fungi</taxon>
        <taxon>Dikarya</taxon>
        <taxon>Ascomycota</taxon>
        <taxon>Saccharomycotina</taxon>
        <taxon>Pichiomycetes</taxon>
        <taxon>Pachysolenaceae</taxon>
        <taxon>Pachysolen</taxon>
    </lineage>
</organism>
<dbReference type="GO" id="GO:0030686">
    <property type="term" value="C:90S preribosome"/>
    <property type="evidence" value="ECO:0007669"/>
    <property type="project" value="EnsemblFungi"/>
</dbReference>
<feature type="domain" description="U3 small nucleolar RNA-associated protein 20" evidence="3">
    <location>
        <begin position="1620"/>
        <end position="1836"/>
    </location>
</feature>
<dbReference type="InterPro" id="IPR016024">
    <property type="entry name" value="ARM-type_fold"/>
</dbReference>
<dbReference type="InterPro" id="IPR011989">
    <property type="entry name" value="ARM-like"/>
</dbReference>
<dbReference type="GO" id="GO:0005654">
    <property type="term" value="C:nucleoplasm"/>
    <property type="evidence" value="ECO:0007669"/>
    <property type="project" value="EnsemblFungi"/>
</dbReference>
<dbReference type="GO" id="GO:0000447">
    <property type="term" value="P:endonucleolytic cleavage in ITS1 to separate SSU-rRNA from 5.8S rRNA and LSU-rRNA from tricistronic rRNA transcript (SSU-rRNA, 5.8S rRNA, LSU-rRNA)"/>
    <property type="evidence" value="ECO:0007669"/>
    <property type="project" value="EnsemblFungi"/>
</dbReference>
<evidence type="ECO:0000259" key="3">
    <source>
        <dbReference type="Pfam" id="PF20416"/>
    </source>
</evidence>
<dbReference type="PANTHER" id="PTHR17695:SF11">
    <property type="entry name" value="SMALL SUBUNIT PROCESSOME COMPONENT 20 HOMOLOG"/>
    <property type="match status" value="1"/>
</dbReference>
<reference evidence="6" key="1">
    <citation type="submission" date="2016-05" db="EMBL/GenBank/DDBJ databases">
        <title>Comparative genomics of biotechnologically important yeasts.</title>
        <authorList>
            <consortium name="DOE Joint Genome Institute"/>
            <person name="Riley R."/>
            <person name="Haridas S."/>
            <person name="Wolfe K.H."/>
            <person name="Lopes M.R."/>
            <person name="Hittinger C.T."/>
            <person name="Goker M."/>
            <person name="Salamov A."/>
            <person name="Wisecaver J."/>
            <person name="Long T.M."/>
            <person name="Aerts A.L."/>
            <person name="Barry K."/>
            <person name="Choi C."/>
            <person name="Clum A."/>
            <person name="Coughlan A.Y."/>
            <person name="Deshpande S."/>
            <person name="Douglass A.P."/>
            <person name="Hanson S.J."/>
            <person name="Klenk H.-P."/>
            <person name="Labutti K."/>
            <person name="Lapidus A."/>
            <person name="Lindquist E."/>
            <person name="Lipzen A."/>
            <person name="Meier-Kolthoff J.P."/>
            <person name="Ohm R.A."/>
            <person name="Otillar R.P."/>
            <person name="Pangilinan J."/>
            <person name="Peng Y."/>
            <person name="Rokas A."/>
            <person name="Rosa C.A."/>
            <person name="Scheuner C."/>
            <person name="Sibirny A.A."/>
            <person name="Slot J.C."/>
            <person name="Stielow J.B."/>
            <person name="Sun H."/>
            <person name="Kurtzman C.P."/>
            <person name="Blackwell M."/>
            <person name="Grigoriev I.V."/>
            <person name="Jeffries T.W."/>
        </authorList>
    </citation>
    <scope>NUCLEOTIDE SEQUENCE [LARGE SCALE GENOMIC DNA]</scope>
    <source>
        <strain evidence="6">NRRL Y-2460</strain>
    </source>
</reference>
<evidence type="ECO:0000259" key="4">
    <source>
        <dbReference type="Pfam" id="PF23099"/>
    </source>
</evidence>
<proteinExistence type="predicted"/>
<feature type="domain" description="U3 small nucleolar RNA-associated protein 20 N-terminal" evidence="2">
    <location>
        <begin position="835"/>
        <end position="1429"/>
    </location>
</feature>
<dbReference type="GO" id="GO:0005737">
    <property type="term" value="C:cytoplasm"/>
    <property type="evidence" value="ECO:0007669"/>
    <property type="project" value="EnsemblFungi"/>
</dbReference>
<accession>A0A1E4U0X1</accession>
<dbReference type="OrthoDB" id="360653at2759"/>
<name>A0A1E4U0X1_PACTA</name>
<protein>
    <submittedName>
        <fullName evidence="5">Uncharacterized protein</fullName>
    </submittedName>
</protein>
<dbReference type="EMBL" id="KV454011">
    <property type="protein sequence ID" value="ODV97673.1"/>
    <property type="molecule type" value="Genomic_DNA"/>
</dbReference>
<keyword evidence="6" id="KW-1185">Reference proteome</keyword>